<dbReference type="CDD" id="cd00077">
    <property type="entry name" value="HDc"/>
    <property type="match status" value="1"/>
</dbReference>
<dbReference type="Pfam" id="PF01966">
    <property type="entry name" value="HD"/>
    <property type="match status" value="1"/>
</dbReference>
<evidence type="ECO:0000313" key="4">
    <source>
        <dbReference type="Proteomes" id="UP000076643"/>
    </source>
</evidence>
<accession>A0A166UID8</accession>
<dbReference type="InterPro" id="IPR003607">
    <property type="entry name" value="HD/PDEase_dom"/>
</dbReference>
<sequence>MNALETWLQSLTQDHTPDFWECVDFLADYFPLLLEFERTEQDAIWHAEGNVAIHTDMVLTELYKLLCTEASHIKGTNRQALILSALLHDIAKPVSTQRKTIAGIERVVAPKHEEKGANYLVTRLISLSLDHHVITSVMGMVGYHNQLKLLVIKNKGYSDYLHLAMNANLELLYWLEIADMRGRVCDDLAQQLNLLEEFRLFAEDYNLWGQQDPLLTQLPKIQVKAKSIEQTYLNNVAMSQLAAGQISTIEEAIAKNYSACQSYSNLYVMCGISGSGKSTWIEKHLGNFEVISLDSIRQELNGKRACQKNRGQVLQLAKQRLKQALANKRHVVWDATNIRKDFRRIVCDFGRSYGALITLVVFQLSEKSLRVNNQNRRYSVDNKVISEQINKLQWPCFNEAHRLLFIGEKGKELARRGSFDGAM</sequence>
<dbReference type="PANTHER" id="PTHR47545:SF1">
    <property type="entry name" value="MULTIFUNCTIONAL CCA PROTEIN"/>
    <property type="match status" value="1"/>
</dbReference>
<dbReference type="AlphaFoldDB" id="A0A166UID8"/>
<dbReference type="Pfam" id="PF13671">
    <property type="entry name" value="AAA_33"/>
    <property type="match status" value="1"/>
</dbReference>
<dbReference type="RefSeq" id="WP_063366052.1">
    <property type="nucleotide sequence ID" value="NZ_AQHB01000039.1"/>
</dbReference>
<name>A0A166UID8_9GAMM</name>
<dbReference type="InterPro" id="IPR027417">
    <property type="entry name" value="P-loop_NTPase"/>
</dbReference>
<evidence type="ECO:0000313" key="3">
    <source>
        <dbReference type="EMBL" id="KZN30706.1"/>
    </source>
</evidence>
<dbReference type="Proteomes" id="UP000076643">
    <property type="component" value="Unassembled WGS sequence"/>
</dbReference>
<dbReference type="InterPro" id="IPR050124">
    <property type="entry name" value="tRNA_CCA-adding_enzyme"/>
</dbReference>
<keyword evidence="4" id="KW-1185">Reference proteome</keyword>
<evidence type="ECO:0000256" key="1">
    <source>
        <dbReference type="ARBA" id="ARBA00022741"/>
    </source>
</evidence>
<protein>
    <recommendedName>
        <fullName evidence="2">HD domain-containing protein</fullName>
    </recommendedName>
</protein>
<gene>
    <name evidence="3" type="ORF">N475_24585</name>
</gene>
<organism evidence="3 4">
    <name type="scientific">Pseudoalteromonas luteoviolacea DSM 6061</name>
    <dbReference type="NCBI Taxonomy" id="1365250"/>
    <lineage>
        <taxon>Bacteria</taxon>
        <taxon>Pseudomonadati</taxon>
        <taxon>Pseudomonadota</taxon>
        <taxon>Gammaproteobacteria</taxon>
        <taxon>Alteromonadales</taxon>
        <taxon>Pseudoalteromonadaceae</taxon>
        <taxon>Pseudoalteromonas</taxon>
    </lineage>
</organism>
<dbReference type="PATRIC" id="fig|1365250.3.peg.4924"/>
<dbReference type="Gene3D" id="3.40.50.300">
    <property type="entry name" value="P-loop containing nucleotide triphosphate hydrolases"/>
    <property type="match status" value="1"/>
</dbReference>
<keyword evidence="1" id="KW-0547">Nucleotide-binding</keyword>
<dbReference type="SUPFAM" id="SSF52540">
    <property type="entry name" value="P-loop containing nucleoside triphosphate hydrolases"/>
    <property type="match status" value="1"/>
</dbReference>
<feature type="domain" description="HD" evidence="2">
    <location>
        <begin position="70"/>
        <end position="144"/>
    </location>
</feature>
<proteinExistence type="predicted"/>
<reference evidence="3 4" key="1">
    <citation type="submission" date="2013-07" db="EMBL/GenBank/DDBJ databases">
        <title>Comparative Genomic and Metabolomic Analysis of Twelve Strains of Pseudoalteromonas luteoviolacea.</title>
        <authorList>
            <person name="Vynne N.G."/>
            <person name="Mansson M."/>
            <person name="Gram L."/>
        </authorList>
    </citation>
    <scope>NUCLEOTIDE SEQUENCE [LARGE SCALE GENOMIC DNA]</scope>
    <source>
        <strain evidence="3 4">DSM 6061</strain>
    </source>
</reference>
<comment type="caution">
    <text evidence="3">The sequence shown here is derived from an EMBL/GenBank/DDBJ whole genome shotgun (WGS) entry which is preliminary data.</text>
</comment>
<evidence type="ECO:0000259" key="2">
    <source>
        <dbReference type="Pfam" id="PF01966"/>
    </source>
</evidence>
<dbReference type="EMBL" id="AUYB01000148">
    <property type="protein sequence ID" value="KZN30706.1"/>
    <property type="molecule type" value="Genomic_DNA"/>
</dbReference>
<dbReference type="Gene3D" id="1.10.3210.10">
    <property type="entry name" value="Hypothetical protein af1432"/>
    <property type="match status" value="1"/>
</dbReference>
<dbReference type="SUPFAM" id="SSF109604">
    <property type="entry name" value="HD-domain/PDEase-like"/>
    <property type="match status" value="1"/>
</dbReference>
<dbReference type="GO" id="GO:0000166">
    <property type="term" value="F:nucleotide binding"/>
    <property type="evidence" value="ECO:0007669"/>
    <property type="project" value="UniProtKB-KW"/>
</dbReference>
<dbReference type="PANTHER" id="PTHR47545">
    <property type="entry name" value="MULTIFUNCTIONAL CCA PROTEIN"/>
    <property type="match status" value="1"/>
</dbReference>
<dbReference type="InterPro" id="IPR006674">
    <property type="entry name" value="HD_domain"/>
</dbReference>